<accession>A0A1M5C7H5</accession>
<organism evidence="1 2">
    <name type="scientific">Chryseobacterium arachidis</name>
    <dbReference type="NCBI Taxonomy" id="1416778"/>
    <lineage>
        <taxon>Bacteria</taxon>
        <taxon>Pseudomonadati</taxon>
        <taxon>Bacteroidota</taxon>
        <taxon>Flavobacteriia</taxon>
        <taxon>Flavobacteriales</taxon>
        <taxon>Weeksellaceae</taxon>
        <taxon>Chryseobacterium group</taxon>
        <taxon>Chryseobacterium</taxon>
    </lineage>
</organism>
<sequence length="109" mass="13203">MRVNIIIVCSFWLFFFNCKEKQDIIDNSFQKKYKVNEPSLVISSNIKEDESYISGEFKYFSNNFSIKNQIFMKDSIYYYETCLNFFYRKSMQKISNFGLQLKITKIWNS</sequence>
<keyword evidence="2" id="KW-1185">Reference proteome</keyword>
<dbReference type="STRING" id="1416778.SAMN05443633_104434"/>
<reference evidence="2" key="1">
    <citation type="submission" date="2016-11" db="EMBL/GenBank/DDBJ databases">
        <authorList>
            <person name="Varghese N."/>
            <person name="Submissions S."/>
        </authorList>
    </citation>
    <scope>NUCLEOTIDE SEQUENCE [LARGE SCALE GENOMIC DNA]</scope>
    <source>
        <strain evidence="2">DSM 27619</strain>
    </source>
</reference>
<evidence type="ECO:0000313" key="2">
    <source>
        <dbReference type="Proteomes" id="UP000184518"/>
    </source>
</evidence>
<gene>
    <name evidence="1" type="ORF">SAMN05443633_104434</name>
</gene>
<evidence type="ECO:0000313" key="1">
    <source>
        <dbReference type="EMBL" id="SHF50703.1"/>
    </source>
</evidence>
<name>A0A1M5C7H5_9FLAO</name>
<dbReference type="Proteomes" id="UP000184518">
    <property type="component" value="Unassembled WGS sequence"/>
</dbReference>
<dbReference type="AlphaFoldDB" id="A0A1M5C7H5"/>
<protein>
    <submittedName>
        <fullName evidence="1">Uncharacterized protein</fullName>
    </submittedName>
</protein>
<dbReference type="EMBL" id="FQUT01000004">
    <property type="protein sequence ID" value="SHF50703.1"/>
    <property type="molecule type" value="Genomic_DNA"/>
</dbReference>
<proteinExistence type="predicted"/>